<dbReference type="Pfam" id="PF00072">
    <property type="entry name" value="Response_reg"/>
    <property type="match status" value="1"/>
</dbReference>
<dbReference type="SMART" id="SM01012">
    <property type="entry name" value="ANTAR"/>
    <property type="match status" value="1"/>
</dbReference>
<gene>
    <name evidence="4" type="primary">pdtaR</name>
    <name evidence="4" type="ORF">Pan216_17110</name>
</gene>
<dbReference type="Proteomes" id="UP000317093">
    <property type="component" value="Chromosome"/>
</dbReference>
<feature type="modified residue" description="4-aspartylphosphate" evidence="1">
    <location>
        <position position="41"/>
    </location>
</feature>
<dbReference type="PANTHER" id="PTHR43367">
    <property type="match status" value="1"/>
</dbReference>
<sequence>MRAYFEEILPHLGYDLVAAAANGKQMVDCCDRFDPDLVIADIKMPDMDGIEAVTKVCRRRPLPVILISAYHDAETVARAESDFVLAYLVKPIKQADLQTTIPIAMRRFSELRALNDEAANLRQALRDRKIIERAKGIVMKLDGVGEQDAFRTMQKIASSRNKRLIEVAEAIIATTQVVPDRGT</sequence>
<evidence type="ECO:0000256" key="1">
    <source>
        <dbReference type="PROSITE-ProRule" id="PRU00169"/>
    </source>
</evidence>
<protein>
    <submittedName>
        <fullName evidence="4">Putative transcriptional regulatory protein pdtaR</fullName>
    </submittedName>
</protein>
<dbReference type="AlphaFoldDB" id="A0A518B1L0"/>
<dbReference type="GO" id="GO:0000160">
    <property type="term" value="P:phosphorelay signal transduction system"/>
    <property type="evidence" value="ECO:0007669"/>
    <property type="project" value="InterPro"/>
</dbReference>
<organism evidence="4 5">
    <name type="scientific">Kolteria novifilia</name>
    <dbReference type="NCBI Taxonomy" id="2527975"/>
    <lineage>
        <taxon>Bacteria</taxon>
        <taxon>Pseudomonadati</taxon>
        <taxon>Planctomycetota</taxon>
        <taxon>Planctomycetia</taxon>
        <taxon>Kolteriales</taxon>
        <taxon>Kolteriaceae</taxon>
        <taxon>Kolteria</taxon>
    </lineage>
</organism>
<dbReference type="PANTHER" id="PTHR43367:SF1">
    <property type="entry name" value="TWO-COMPONENT RESPONSE REGULATOR-LIKE APRR6-RELATED"/>
    <property type="match status" value="1"/>
</dbReference>
<name>A0A518B1L0_9BACT</name>
<dbReference type="PROSITE" id="PS50110">
    <property type="entry name" value="RESPONSE_REGULATORY"/>
    <property type="match status" value="1"/>
</dbReference>
<dbReference type="InterPro" id="IPR005561">
    <property type="entry name" value="ANTAR"/>
</dbReference>
<keyword evidence="5" id="KW-1185">Reference proteome</keyword>
<dbReference type="SMART" id="SM00448">
    <property type="entry name" value="REC"/>
    <property type="match status" value="1"/>
</dbReference>
<dbReference type="InterPro" id="IPR036388">
    <property type="entry name" value="WH-like_DNA-bd_sf"/>
</dbReference>
<dbReference type="Gene3D" id="3.40.50.2300">
    <property type="match status" value="1"/>
</dbReference>
<evidence type="ECO:0000313" key="4">
    <source>
        <dbReference type="EMBL" id="QDU60858.1"/>
    </source>
</evidence>
<dbReference type="PIRSF" id="PIRSF036382">
    <property type="entry name" value="RR_antiterm"/>
    <property type="match status" value="1"/>
</dbReference>
<dbReference type="SUPFAM" id="SSF52172">
    <property type="entry name" value="CheY-like"/>
    <property type="match status" value="1"/>
</dbReference>
<feature type="domain" description="Response regulatory" evidence="2">
    <location>
        <begin position="1"/>
        <end position="105"/>
    </location>
</feature>
<dbReference type="EMBL" id="CP036279">
    <property type="protein sequence ID" value="QDU60858.1"/>
    <property type="molecule type" value="Genomic_DNA"/>
</dbReference>
<evidence type="ECO:0000259" key="2">
    <source>
        <dbReference type="PROSITE" id="PS50110"/>
    </source>
</evidence>
<keyword evidence="1" id="KW-0597">Phosphoprotein</keyword>
<dbReference type="InterPro" id="IPR011006">
    <property type="entry name" value="CheY-like_superfamily"/>
</dbReference>
<proteinExistence type="predicted"/>
<dbReference type="GO" id="GO:0003723">
    <property type="term" value="F:RNA binding"/>
    <property type="evidence" value="ECO:0007669"/>
    <property type="project" value="InterPro"/>
</dbReference>
<reference evidence="4 5" key="1">
    <citation type="submission" date="2019-02" db="EMBL/GenBank/DDBJ databases">
        <title>Deep-cultivation of Planctomycetes and their phenomic and genomic characterization uncovers novel biology.</title>
        <authorList>
            <person name="Wiegand S."/>
            <person name="Jogler M."/>
            <person name="Boedeker C."/>
            <person name="Pinto D."/>
            <person name="Vollmers J."/>
            <person name="Rivas-Marin E."/>
            <person name="Kohn T."/>
            <person name="Peeters S.H."/>
            <person name="Heuer A."/>
            <person name="Rast P."/>
            <person name="Oberbeckmann S."/>
            <person name="Bunk B."/>
            <person name="Jeske O."/>
            <person name="Meyerdierks A."/>
            <person name="Storesund J.E."/>
            <person name="Kallscheuer N."/>
            <person name="Luecker S."/>
            <person name="Lage O.M."/>
            <person name="Pohl T."/>
            <person name="Merkel B.J."/>
            <person name="Hornburger P."/>
            <person name="Mueller R.-W."/>
            <person name="Bruemmer F."/>
            <person name="Labrenz M."/>
            <person name="Spormann A.M."/>
            <person name="Op den Camp H."/>
            <person name="Overmann J."/>
            <person name="Amann R."/>
            <person name="Jetten M.S.M."/>
            <person name="Mascher T."/>
            <person name="Medema M.H."/>
            <person name="Devos D.P."/>
            <person name="Kaster A.-K."/>
            <person name="Ovreas L."/>
            <person name="Rohde M."/>
            <person name="Galperin M.Y."/>
            <person name="Jogler C."/>
        </authorList>
    </citation>
    <scope>NUCLEOTIDE SEQUENCE [LARGE SCALE GENOMIC DNA]</scope>
    <source>
        <strain evidence="4 5">Pan216</strain>
    </source>
</reference>
<accession>A0A518B1L0</accession>
<dbReference type="InterPro" id="IPR001789">
    <property type="entry name" value="Sig_transdc_resp-reg_receiver"/>
</dbReference>
<dbReference type="KEGG" id="knv:Pan216_17110"/>
<dbReference type="Pfam" id="PF03861">
    <property type="entry name" value="ANTAR"/>
    <property type="match status" value="1"/>
</dbReference>
<feature type="domain" description="ANTAR" evidence="3">
    <location>
        <begin position="111"/>
        <end position="172"/>
    </location>
</feature>
<evidence type="ECO:0000259" key="3">
    <source>
        <dbReference type="PROSITE" id="PS50921"/>
    </source>
</evidence>
<evidence type="ECO:0000313" key="5">
    <source>
        <dbReference type="Proteomes" id="UP000317093"/>
    </source>
</evidence>
<dbReference type="Gene3D" id="1.10.10.10">
    <property type="entry name" value="Winged helix-like DNA-binding domain superfamily/Winged helix DNA-binding domain"/>
    <property type="match status" value="1"/>
</dbReference>
<dbReference type="InterPro" id="IPR008327">
    <property type="entry name" value="Sig_transdc_resp-reg_antiterm"/>
</dbReference>
<dbReference type="PROSITE" id="PS50921">
    <property type="entry name" value="ANTAR"/>
    <property type="match status" value="1"/>
</dbReference>